<feature type="signal peptide" evidence="5">
    <location>
        <begin position="1"/>
        <end position="24"/>
    </location>
</feature>
<evidence type="ECO:0000313" key="7">
    <source>
        <dbReference type="Proteomes" id="UP000293874"/>
    </source>
</evidence>
<evidence type="ECO:0000256" key="1">
    <source>
        <dbReference type="ARBA" id="ARBA00022729"/>
    </source>
</evidence>
<dbReference type="InterPro" id="IPR026444">
    <property type="entry name" value="Secre_tail"/>
</dbReference>
<evidence type="ECO:0000256" key="2">
    <source>
        <dbReference type="ARBA" id="ARBA00022737"/>
    </source>
</evidence>
<dbReference type="InterPro" id="IPR013783">
    <property type="entry name" value="Ig-like_fold"/>
</dbReference>
<comment type="caution">
    <text evidence="6">The sequence shown here is derived from an EMBL/GenBank/DDBJ whole genome shotgun (WGS) entry which is preliminary data.</text>
</comment>
<dbReference type="Gene3D" id="2.130.10.130">
    <property type="entry name" value="Integrin alpha, N-terminal"/>
    <property type="match status" value="3"/>
</dbReference>
<dbReference type="PANTHER" id="PTHR23220">
    <property type="entry name" value="INTEGRIN ALPHA"/>
    <property type="match status" value="1"/>
</dbReference>
<dbReference type="InterPro" id="IPR018247">
    <property type="entry name" value="EF_Hand_1_Ca_BS"/>
</dbReference>
<proteinExistence type="predicted"/>
<dbReference type="GO" id="GO:0009897">
    <property type="term" value="C:external side of plasma membrane"/>
    <property type="evidence" value="ECO:0007669"/>
    <property type="project" value="TreeGrafter"/>
</dbReference>
<dbReference type="EMBL" id="SGXA01000003">
    <property type="protein sequence ID" value="RZS69210.1"/>
    <property type="molecule type" value="Genomic_DNA"/>
</dbReference>
<feature type="region of interest" description="Disordered" evidence="4">
    <location>
        <begin position="1131"/>
        <end position="1161"/>
    </location>
</feature>
<dbReference type="Pfam" id="PF01839">
    <property type="entry name" value="FG-GAP"/>
    <property type="match status" value="2"/>
</dbReference>
<dbReference type="InterPro" id="IPR013517">
    <property type="entry name" value="FG-GAP"/>
</dbReference>
<evidence type="ECO:0000256" key="4">
    <source>
        <dbReference type="SAM" id="MobiDB-lite"/>
    </source>
</evidence>
<dbReference type="GO" id="GO:0005509">
    <property type="term" value="F:calcium ion binding"/>
    <property type="evidence" value="ECO:0007669"/>
    <property type="project" value="InterPro"/>
</dbReference>
<gene>
    <name evidence="6" type="ORF">EV199_5044</name>
</gene>
<dbReference type="SUPFAM" id="SSF103647">
    <property type="entry name" value="TSP type-3 repeat"/>
    <property type="match status" value="4"/>
</dbReference>
<dbReference type="GO" id="GO:0007229">
    <property type="term" value="P:integrin-mediated signaling pathway"/>
    <property type="evidence" value="ECO:0007669"/>
    <property type="project" value="TreeGrafter"/>
</dbReference>
<sequence>MRMRTFTKNVLLLVAFLFSNLSYAQIQGLQQSVAPLVPGTAGQAPALPKGVSQDWFSEAVNYLKQQELSFTQASQKMVRVINSPNRIGFNIQQDAITIRNVTYKPSDKQWASTFRVLGIGREGHRLMAAAPQGKKIDGKELRYQFSSYDLQYLNDEKGLRQNFIVKERPKGGGRLNVSMRISGDLKPLLLSESKLALHSRGDKNDIKLYYDDLKVWDARQQPLAAHMELNEQANTISIVVDDANAEYPVTIDPLNHTPDWTTSADGVLPGLLTSLQLQVDAAYGFGVIGLGDVNGDGFDDIAVNSPTCIDVIGPTNFASAGAVFVYLGAAGGLPTIPSKVLRSSTPIVGALFGFSVAAGDVNGDNNNDIVVGAPLDMVSIDFGGGTGTLQGTVGAVHVFDGVTLTTAPNPLVRLSFSPLQTNNIGIAKNQLFGFSVGVADDMNGDGKAEILVGTPLYEGANPTASGIKIGGAFLYLSNPTNTFSTFQSLKPPTGGQLGLSTQIGTIVNALPGGGLLWIVAGPLISGLLDNQQVDGLLYGWSVDGTGDFTGDNIPDVVVGTPGGGTVNSLLSGLSLVTAVTNALNGQVLGGTAYVYAGTGVATGVITDYAARLQASSSGLLSNAVNLFGYSVKGARGADGERNGNLLVGAPLGGTLTNVLSLGLKAGNIHVFKRRTGAISNPVSSDQRLETPRNTTILTLLSSLSLKPSILYGLAMDNMRDVNNDGFGDIIVGEPLSTGVDVLSLGVDAAGGMAHVYLGKADGTYAATPSWTVFARNDALLSINAASMLGFSVAGAGYTRGTTGGAKPKALVGAPGRALDFASLLNIPGSLGTVLGFAAGSNGLGKAYTFDVSLVSPTDHDGDGVPDDIDVDDDNDGIPDRYEFGTAGNSFFTPTNDPSGDDDADGIPNYMDPTNPQTGGLNALGVGINYDTDGDGIPNHFDLDSDNDGLPDVIEAGAVDANGDGRLDCAGGCDADGDGLLTPIDVIPGTAATYAAAVSKMSNGSIPGSVSGRIFDADGDGVPDFIDIDSDNDGIFDLIETGGADADGNGRVDFTGAFALSDPEGDGWINLYDADLDNDGETTDPGEGTAKSLIISTDGNADGIADAWNDGPSPNTFLVDFDSDLRPNYRDLDSDNDGINDVLEAGGADPDGNGLAGTGTPTVNASGYSTSLATPLILTSADTDSDGRPDDDPDTNVSSYRNGSGLPTGFRPDQDGDTRPNFLDLDSDNDGINDVIEGGIDRDGNGIPDAAPADANGDGMIDNITDGDNDGIPDIVDFADALFGDGRSGTGTSDPVNTDGTDPNATIADGDTVPDYMDLDSDNDGVFDTKEGGNEASDATVDGIIDCASGNASCDGDEDGIAALVDGAAAAVGDGPATTLPDTDGDGIPDYRDLDSDNDGTFDTNENFNLDLDQDNDGRVDGADADNDGLINVADVDNNLFFGGNAQVSGPLPVVLTQFKGTANHKAVELYWSASTELNFEHYELQRSSDGTSFTAIANVAAKGHPILSEYNYTDWTASGGNNYYRLKMIDKDGSSEYSAIILVKFNGNLNANIDVAPNPVHNSFVVKFGGFEKGIYRMRLINQQGQELFAQEIYLKQDVQTQTITRPASVTPGVYWLMITDKNNSRIKTMKILMK</sequence>
<dbReference type="PROSITE" id="PS00018">
    <property type="entry name" value="EF_HAND_1"/>
    <property type="match status" value="1"/>
</dbReference>
<dbReference type="GO" id="GO:0098609">
    <property type="term" value="P:cell-cell adhesion"/>
    <property type="evidence" value="ECO:0007669"/>
    <property type="project" value="TreeGrafter"/>
</dbReference>
<evidence type="ECO:0000313" key="6">
    <source>
        <dbReference type="EMBL" id="RZS69210.1"/>
    </source>
</evidence>
<dbReference type="Gene3D" id="4.10.1080.10">
    <property type="entry name" value="TSP type-3 repeat"/>
    <property type="match status" value="1"/>
</dbReference>
<keyword evidence="1 5" id="KW-0732">Signal</keyword>
<evidence type="ECO:0000256" key="5">
    <source>
        <dbReference type="SAM" id="SignalP"/>
    </source>
</evidence>
<dbReference type="GO" id="GO:0005178">
    <property type="term" value="F:integrin binding"/>
    <property type="evidence" value="ECO:0007669"/>
    <property type="project" value="TreeGrafter"/>
</dbReference>
<accession>A0A4V2F095</accession>
<dbReference type="PROSITE" id="PS51470">
    <property type="entry name" value="FG_GAP"/>
    <property type="match status" value="2"/>
</dbReference>
<evidence type="ECO:0000256" key="3">
    <source>
        <dbReference type="ARBA" id="ARBA00023180"/>
    </source>
</evidence>
<dbReference type="NCBIfam" id="TIGR04183">
    <property type="entry name" value="Por_Secre_tail"/>
    <property type="match status" value="1"/>
</dbReference>
<dbReference type="Proteomes" id="UP000293874">
    <property type="component" value="Unassembled WGS sequence"/>
</dbReference>
<feature type="region of interest" description="Disordered" evidence="4">
    <location>
        <begin position="1179"/>
        <end position="1229"/>
    </location>
</feature>
<dbReference type="InterPro" id="IPR028994">
    <property type="entry name" value="Integrin_alpha_N"/>
</dbReference>
<dbReference type="SUPFAM" id="SSF69318">
    <property type="entry name" value="Integrin alpha N-terminal domain"/>
    <property type="match status" value="2"/>
</dbReference>
<dbReference type="InterPro" id="IPR013519">
    <property type="entry name" value="Int_alpha_beta-p"/>
</dbReference>
<dbReference type="GO" id="GO:0008305">
    <property type="term" value="C:integrin complex"/>
    <property type="evidence" value="ECO:0007669"/>
    <property type="project" value="TreeGrafter"/>
</dbReference>
<dbReference type="InterPro" id="IPR028974">
    <property type="entry name" value="TSP_type-3_rpt"/>
</dbReference>
<keyword evidence="3" id="KW-0325">Glycoprotein</keyword>
<dbReference type="GO" id="GO:0033627">
    <property type="term" value="P:cell adhesion mediated by integrin"/>
    <property type="evidence" value="ECO:0007669"/>
    <property type="project" value="TreeGrafter"/>
</dbReference>
<dbReference type="SMART" id="SM00191">
    <property type="entry name" value="Int_alpha"/>
    <property type="match status" value="6"/>
</dbReference>
<name>A0A4V2F095_9BACT</name>
<keyword evidence="7" id="KW-1185">Reference proteome</keyword>
<feature type="compositionally biased region" description="Polar residues" evidence="4">
    <location>
        <begin position="1289"/>
        <end position="1303"/>
    </location>
</feature>
<dbReference type="Gene3D" id="2.60.40.10">
    <property type="entry name" value="Immunoglobulins"/>
    <property type="match status" value="1"/>
</dbReference>
<reference evidence="6 7" key="1">
    <citation type="submission" date="2019-02" db="EMBL/GenBank/DDBJ databases">
        <title>Genomic Encyclopedia of Type Strains, Phase IV (KMG-IV): sequencing the most valuable type-strain genomes for metagenomic binning, comparative biology and taxonomic classification.</title>
        <authorList>
            <person name="Goeker M."/>
        </authorList>
    </citation>
    <scope>NUCLEOTIDE SEQUENCE [LARGE SCALE GENOMIC DNA]</scope>
    <source>
        <strain evidence="6 7">DSM 18116</strain>
    </source>
</reference>
<keyword evidence="2" id="KW-0677">Repeat</keyword>
<dbReference type="PANTHER" id="PTHR23220:SF133">
    <property type="entry name" value="INTEGRIN ALPHA-PS2"/>
    <property type="match status" value="1"/>
</dbReference>
<feature type="chain" id="PRO_5021034331" evidence="5">
    <location>
        <begin position="25"/>
        <end position="1635"/>
    </location>
</feature>
<dbReference type="GO" id="GO:0007160">
    <property type="term" value="P:cell-matrix adhesion"/>
    <property type="evidence" value="ECO:0007669"/>
    <property type="project" value="TreeGrafter"/>
</dbReference>
<organism evidence="6 7">
    <name type="scientific">Pseudobacter ginsenosidimutans</name>
    <dbReference type="NCBI Taxonomy" id="661488"/>
    <lineage>
        <taxon>Bacteria</taxon>
        <taxon>Pseudomonadati</taxon>
        <taxon>Bacteroidota</taxon>
        <taxon>Chitinophagia</taxon>
        <taxon>Chitinophagales</taxon>
        <taxon>Chitinophagaceae</taxon>
        <taxon>Pseudobacter</taxon>
    </lineage>
</organism>
<feature type="region of interest" description="Disordered" evidence="4">
    <location>
        <begin position="1285"/>
        <end position="1312"/>
    </location>
</feature>
<protein>
    <submittedName>
        <fullName evidence="6">Putative secreted protein (Por secretion system target)</fullName>
    </submittedName>
</protein>